<feature type="transmembrane region" description="Helical" evidence="8">
    <location>
        <begin position="283"/>
        <end position="310"/>
    </location>
</feature>
<feature type="transmembrane region" description="Helical" evidence="8">
    <location>
        <begin position="47"/>
        <end position="66"/>
    </location>
</feature>
<feature type="transmembrane region" description="Helical" evidence="8">
    <location>
        <begin position="78"/>
        <end position="94"/>
    </location>
</feature>
<gene>
    <name evidence="10" type="ORF">ENK44_14435</name>
</gene>
<feature type="transmembrane region" description="Helical" evidence="8">
    <location>
        <begin position="413"/>
        <end position="434"/>
    </location>
</feature>
<evidence type="ECO:0000259" key="9">
    <source>
        <dbReference type="Pfam" id="PF02397"/>
    </source>
</evidence>
<feature type="transmembrane region" description="Helical" evidence="8">
    <location>
        <begin position="477"/>
        <end position="499"/>
    </location>
</feature>
<evidence type="ECO:0000256" key="4">
    <source>
        <dbReference type="ARBA" id="ARBA00022692"/>
    </source>
</evidence>
<dbReference type="InterPro" id="IPR029063">
    <property type="entry name" value="SAM-dependent_MTases_sf"/>
</dbReference>
<proteinExistence type="predicted"/>
<evidence type="ECO:0000256" key="1">
    <source>
        <dbReference type="ARBA" id="ARBA00004651"/>
    </source>
</evidence>
<dbReference type="GO" id="GO:0016780">
    <property type="term" value="F:phosphotransferase activity, for other substituted phosphate groups"/>
    <property type="evidence" value="ECO:0007669"/>
    <property type="project" value="InterPro"/>
</dbReference>
<dbReference type="CDD" id="cd06853">
    <property type="entry name" value="GT_WecA_like"/>
    <property type="match status" value="1"/>
</dbReference>
<feature type="domain" description="Bacterial sugar transferase" evidence="9">
    <location>
        <begin position="641"/>
        <end position="810"/>
    </location>
</feature>
<feature type="binding site" evidence="7">
    <location>
        <position position="156"/>
    </location>
    <ligand>
        <name>Mg(2+)</name>
        <dbReference type="ChEBI" id="CHEBI:18420"/>
    </ligand>
</feature>
<evidence type="ECO:0000256" key="3">
    <source>
        <dbReference type="ARBA" id="ARBA00022679"/>
    </source>
</evidence>
<dbReference type="GO" id="GO:0071555">
    <property type="term" value="P:cell wall organization"/>
    <property type="evidence" value="ECO:0007669"/>
    <property type="project" value="TreeGrafter"/>
</dbReference>
<feature type="transmembrane region" description="Helical" evidence="8">
    <location>
        <begin position="217"/>
        <end position="234"/>
    </location>
</feature>
<feature type="transmembrane region" description="Helical" evidence="8">
    <location>
        <begin position="446"/>
        <end position="465"/>
    </location>
</feature>
<feature type="transmembrane region" description="Helical" evidence="8">
    <location>
        <begin position="130"/>
        <end position="149"/>
    </location>
</feature>
<comment type="caution">
    <text evidence="10">The sequence shown here is derived from an EMBL/GenBank/DDBJ whole genome shotgun (WGS) entry which is preliminary data.</text>
</comment>
<dbReference type="GO" id="GO:0046872">
    <property type="term" value="F:metal ion binding"/>
    <property type="evidence" value="ECO:0007669"/>
    <property type="project" value="UniProtKB-KW"/>
</dbReference>
<feature type="transmembrane region" description="Helical" evidence="8">
    <location>
        <begin position="316"/>
        <end position="334"/>
    </location>
</feature>
<sequence length="814" mass="91569">MFSLLIFGAALIAALAVTWLARQIAIKYEIGSYPDERRVHTGFIPTLGGLGIYAGFLAGVILAVVLKPELRELLFPRYTGLFIAATLMVIAGLYDDWKGLNAAGKFLLQFIAVSVLIYCGWRIDVLVSPFGTPVSLGVFALPVTYLWLIGVSNAVNLLDGLDGLAAGVSVIVSVVFLFMAVQNGDTASIFILTALIAGLLGFLRYNYHPASIFMGDTGSLFLGLMLSALSIRIFEIQPGHIAFIVPLIALAIPIGDTSVAFFRRLNQGKHPFKPDKDHLHHRLIYLGLSHGQAVKIILFTALIYGVTAYFLARQSAFIGVLLLGLALAFSFYGLRRIGYLEAQRSKTYYGDSAIIKVRRGVAPLSMGRLIHKILLMLTDALMINLALYATWYIRFYAGWIPSQRQLPLESIFFSPAAFLITLGWLGLFVLNNLYGMRWDVSRFDQVRRISKVIVFGILVLIIVTADPDNLLSEGRTATLIFGVLLLALVNGGRLLIIWIEKKLSILEYAPHNTLLVGATEKGRKVLKDIRQNPHLLYNIVGYVLKNSEDKVFYGLKCLGSYEDIPEIVRRHNVEEVIIAINERSRDEILNIIAAAENLEVNFKLLPHIYDVVSGHKTEEVIGHPLIRLFPERMYLWQWVLKRLMDIGFSISGLLLLAPFFLAAQLGLWMSGIYPALRTVRVVGRYGKAFGMYNFETRAPAGRSQPFVARVLEMSRFYKFPALFNVLFGQMSVVGPRPETVDEVRYLSGKIKFYNRRFEIRPGFTGWAQVKYRYEEALKVKRDQFKQDLFYLENMSLTFDLRIILRSIVILLLKR</sequence>
<keyword evidence="5 8" id="KW-1133">Transmembrane helix</keyword>
<dbReference type="InterPro" id="IPR000715">
    <property type="entry name" value="Glycosyl_transferase_4"/>
</dbReference>
<dbReference type="Gene3D" id="3.40.50.720">
    <property type="entry name" value="NAD(P)-binding Rossmann-like Domain"/>
    <property type="match status" value="1"/>
</dbReference>
<evidence type="ECO:0000256" key="7">
    <source>
        <dbReference type="PIRSR" id="PIRSR600715-1"/>
    </source>
</evidence>
<name>A0A7V4UF84_CALAY</name>
<keyword evidence="6 8" id="KW-0472">Membrane</keyword>
<dbReference type="EMBL" id="DRQG01000139">
    <property type="protein sequence ID" value="HGY56902.1"/>
    <property type="molecule type" value="Genomic_DNA"/>
</dbReference>
<keyword evidence="7" id="KW-0460">Magnesium</keyword>
<dbReference type="AlphaFoldDB" id="A0A7V4UF84"/>
<dbReference type="PANTHER" id="PTHR22926:SF3">
    <property type="entry name" value="UNDECAPRENYL-PHOSPHATE ALPHA-N-ACETYLGLUCOSAMINYL 1-PHOSPHATE TRANSFERASE"/>
    <property type="match status" value="1"/>
</dbReference>
<protein>
    <recommendedName>
        <fullName evidence="9">Bacterial sugar transferase domain-containing protein</fullName>
    </recommendedName>
</protein>
<accession>A0A7V4UF84</accession>
<comment type="cofactor">
    <cofactor evidence="7">
        <name>Mg(2+)</name>
        <dbReference type="ChEBI" id="CHEBI:18420"/>
    </cofactor>
</comment>
<dbReference type="PANTHER" id="PTHR22926">
    <property type="entry name" value="PHOSPHO-N-ACETYLMURAMOYL-PENTAPEPTIDE-TRANSFERASE"/>
    <property type="match status" value="1"/>
</dbReference>
<keyword evidence="2" id="KW-1003">Cell membrane</keyword>
<keyword evidence="7" id="KW-0479">Metal-binding</keyword>
<reference evidence="10" key="1">
    <citation type="journal article" date="2020" name="mSystems">
        <title>Genome- and Community-Level Interaction Insights into Carbon Utilization and Element Cycling Functions of Hydrothermarchaeota in Hydrothermal Sediment.</title>
        <authorList>
            <person name="Zhou Z."/>
            <person name="Liu Y."/>
            <person name="Xu W."/>
            <person name="Pan J."/>
            <person name="Luo Z.H."/>
            <person name="Li M."/>
        </authorList>
    </citation>
    <scope>NUCLEOTIDE SEQUENCE [LARGE SCALE GENOMIC DNA]</scope>
    <source>
        <strain evidence="10">HyVt-577</strain>
    </source>
</reference>
<evidence type="ECO:0000256" key="2">
    <source>
        <dbReference type="ARBA" id="ARBA00022475"/>
    </source>
</evidence>
<dbReference type="GO" id="GO:0044038">
    <property type="term" value="P:cell wall macromolecule biosynthetic process"/>
    <property type="evidence" value="ECO:0007669"/>
    <property type="project" value="TreeGrafter"/>
</dbReference>
<feature type="binding site" evidence="7">
    <location>
        <position position="216"/>
    </location>
    <ligand>
        <name>Mg(2+)</name>
        <dbReference type="ChEBI" id="CHEBI:18420"/>
    </ligand>
</feature>
<dbReference type="GO" id="GO:0005886">
    <property type="term" value="C:plasma membrane"/>
    <property type="evidence" value="ECO:0007669"/>
    <property type="project" value="UniProtKB-SubCell"/>
</dbReference>
<feature type="transmembrane region" description="Helical" evidence="8">
    <location>
        <begin position="373"/>
        <end position="393"/>
    </location>
</feature>
<dbReference type="Proteomes" id="UP000885779">
    <property type="component" value="Unassembled WGS sequence"/>
</dbReference>
<feature type="transmembrane region" description="Helical" evidence="8">
    <location>
        <begin position="240"/>
        <end position="262"/>
    </location>
</feature>
<feature type="transmembrane region" description="Helical" evidence="8">
    <location>
        <begin position="161"/>
        <end position="181"/>
    </location>
</feature>
<dbReference type="Pfam" id="PF02397">
    <property type="entry name" value="Bac_transf"/>
    <property type="match status" value="1"/>
</dbReference>
<evidence type="ECO:0000256" key="5">
    <source>
        <dbReference type="ARBA" id="ARBA00022989"/>
    </source>
</evidence>
<evidence type="ECO:0000256" key="8">
    <source>
        <dbReference type="SAM" id="Phobius"/>
    </source>
</evidence>
<dbReference type="InterPro" id="IPR003362">
    <property type="entry name" value="Bact_transf"/>
</dbReference>
<dbReference type="Pfam" id="PF00953">
    <property type="entry name" value="Glycos_transf_4"/>
    <property type="match status" value="1"/>
</dbReference>
<keyword evidence="4 8" id="KW-0812">Transmembrane</keyword>
<comment type="subcellular location">
    <subcellularLocation>
        <location evidence="1">Cell membrane</location>
        <topology evidence="1">Multi-pass membrane protein</topology>
    </subcellularLocation>
</comment>
<dbReference type="SUPFAM" id="SSF53335">
    <property type="entry name" value="S-adenosyl-L-methionine-dependent methyltransferases"/>
    <property type="match status" value="1"/>
</dbReference>
<keyword evidence="3" id="KW-0808">Transferase</keyword>
<dbReference type="Pfam" id="PF13727">
    <property type="entry name" value="CoA_binding_3"/>
    <property type="match status" value="1"/>
</dbReference>
<organism evidence="10">
    <name type="scientific">Caldithrix abyssi</name>
    <dbReference type="NCBI Taxonomy" id="187145"/>
    <lineage>
        <taxon>Bacteria</taxon>
        <taxon>Pseudomonadati</taxon>
        <taxon>Calditrichota</taxon>
        <taxon>Calditrichia</taxon>
        <taxon>Calditrichales</taxon>
        <taxon>Calditrichaceae</taxon>
        <taxon>Caldithrix</taxon>
    </lineage>
</organism>
<feature type="transmembrane region" description="Helical" evidence="8">
    <location>
        <begin position="646"/>
        <end position="669"/>
    </location>
</feature>
<evidence type="ECO:0000313" key="10">
    <source>
        <dbReference type="EMBL" id="HGY56902.1"/>
    </source>
</evidence>
<feature type="transmembrane region" description="Helical" evidence="8">
    <location>
        <begin position="187"/>
        <end position="205"/>
    </location>
</feature>
<evidence type="ECO:0000256" key="6">
    <source>
        <dbReference type="ARBA" id="ARBA00023136"/>
    </source>
</evidence>
<dbReference type="GO" id="GO:0009103">
    <property type="term" value="P:lipopolysaccharide biosynthetic process"/>
    <property type="evidence" value="ECO:0007669"/>
    <property type="project" value="TreeGrafter"/>
</dbReference>